<dbReference type="STRING" id="113562.SAMN04489716_5359"/>
<sequence>MADDVCAEPQLRSALGLYLAGALQDAECAAIESHLGTCAQCLADAERVGEAVAMLALLTETDRRELVAEFGVSGTRPPDQNQELAAVRPEPVLPVPVTPESVVLELSSPETVVPEPVLPELVSPELVSPDREPASGSSVPNSGATAGTTRPIANRPPSGPGGQAGPGRRRRRPRVALIAGGLAVVVLLSVGLLLGRSVVGGSRGADPVTLVANAQDSSTGATLAVTVTGQQEPVTLRATVGGLHPGEPYQVFVTDVTGQSWEMAVLTGGDHPQEVARASPVPLVQLASFSVTASDGSLAVTAVVDRVSSSGSPD</sequence>
<feature type="domain" description="Putative zinc-finger" evidence="5">
    <location>
        <begin position="12"/>
        <end position="41"/>
    </location>
</feature>
<evidence type="ECO:0000256" key="3">
    <source>
        <dbReference type="SAM" id="MobiDB-lite"/>
    </source>
</evidence>
<dbReference type="EMBL" id="LT629758">
    <property type="protein sequence ID" value="SDT66526.1"/>
    <property type="molecule type" value="Genomic_DNA"/>
</dbReference>
<evidence type="ECO:0000313" key="6">
    <source>
        <dbReference type="EMBL" id="SDT66526.1"/>
    </source>
</evidence>
<feature type="transmembrane region" description="Helical" evidence="4">
    <location>
        <begin position="175"/>
        <end position="194"/>
    </location>
</feature>
<dbReference type="Pfam" id="PF13490">
    <property type="entry name" value="zf-HC2"/>
    <property type="match status" value="1"/>
</dbReference>
<gene>
    <name evidence="6" type="ORF">SAMN04489716_5359</name>
</gene>
<keyword evidence="6" id="KW-0863">Zinc-finger</keyword>
<keyword evidence="7" id="KW-1185">Reference proteome</keyword>
<organism evidence="6 7">
    <name type="scientific">Actinoplanes derwentensis</name>
    <dbReference type="NCBI Taxonomy" id="113562"/>
    <lineage>
        <taxon>Bacteria</taxon>
        <taxon>Bacillati</taxon>
        <taxon>Actinomycetota</taxon>
        <taxon>Actinomycetes</taxon>
        <taxon>Micromonosporales</taxon>
        <taxon>Micromonosporaceae</taxon>
        <taxon>Actinoplanes</taxon>
    </lineage>
</organism>
<evidence type="ECO:0000313" key="7">
    <source>
        <dbReference type="Proteomes" id="UP000198688"/>
    </source>
</evidence>
<proteinExistence type="predicted"/>
<dbReference type="InterPro" id="IPR027383">
    <property type="entry name" value="Znf_put"/>
</dbReference>
<dbReference type="RefSeq" id="WP_092547148.1">
    <property type="nucleotide sequence ID" value="NZ_BOMJ01000034.1"/>
</dbReference>
<evidence type="ECO:0000256" key="2">
    <source>
        <dbReference type="ARBA" id="ARBA00023163"/>
    </source>
</evidence>
<keyword evidence="6" id="KW-0479">Metal-binding</keyword>
<accession>A0A1H2C8Y0</accession>
<feature type="compositionally biased region" description="Polar residues" evidence="3">
    <location>
        <begin position="135"/>
        <end position="148"/>
    </location>
</feature>
<dbReference type="AlphaFoldDB" id="A0A1H2C8Y0"/>
<dbReference type="Proteomes" id="UP000198688">
    <property type="component" value="Chromosome I"/>
</dbReference>
<dbReference type="OrthoDB" id="3385961at2"/>
<keyword evidence="1" id="KW-0805">Transcription regulation</keyword>
<reference evidence="6 7" key="1">
    <citation type="submission" date="2016-10" db="EMBL/GenBank/DDBJ databases">
        <authorList>
            <person name="de Groot N.N."/>
        </authorList>
    </citation>
    <scope>NUCLEOTIDE SEQUENCE [LARGE SCALE GENOMIC DNA]</scope>
    <source>
        <strain evidence="6 7">DSM 43941</strain>
    </source>
</reference>
<keyword evidence="2" id="KW-0804">Transcription</keyword>
<keyword evidence="4" id="KW-0472">Membrane</keyword>
<dbReference type="Gene3D" id="1.10.10.1320">
    <property type="entry name" value="Anti-sigma factor, zinc-finger domain"/>
    <property type="match status" value="1"/>
</dbReference>
<dbReference type="GO" id="GO:0008270">
    <property type="term" value="F:zinc ion binding"/>
    <property type="evidence" value="ECO:0007669"/>
    <property type="project" value="UniProtKB-KW"/>
</dbReference>
<keyword evidence="6" id="KW-0862">Zinc</keyword>
<protein>
    <submittedName>
        <fullName evidence="6">Putative zinc-finger</fullName>
    </submittedName>
</protein>
<keyword evidence="4" id="KW-1133">Transmembrane helix</keyword>
<name>A0A1H2C8Y0_9ACTN</name>
<dbReference type="InterPro" id="IPR041916">
    <property type="entry name" value="Anti_sigma_zinc_sf"/>
</dbReference>
<evidence type="ECO:0000256" key="4">
    <source>
        <dbReference type="SAM" id="Phobius"/>
    </source>
</evidence>
<feature type="region of interest" description="Disordered" evidence="3">
    <location>
        <begin position="126"/>
        <end position="171"/>
    </location>
</feature>
<keyword evidence="4" id="KW-0812">Transmembrane</keyword>
<evidence type="ECO:0000259" key="5">
    <source>
        <dbReference type="Pfam" id="PF13490"/>
    </source>
</evidence>
<evidence type="ECO:0000256" key="1">
    <source>
        <dbReference type="ARBA" id="ARBA00023015"/>
    </source>
</evidence>